<dbReference type="RefSeq" id="WP_073616603.1">
    <property type="nucleotide sequence ID" value="NZ_FRFE01000044.1"/>
</dbReference>
<evidence type="ECO:0000256" key="1">
    <source>
        <dbReference type="SAM" id="MobiDB-lite"/>
    </source>
</evidence>
<evidence type="ECO:0000313" key="2">
    <source>
        <dbReference type="EMBL" id="SHO52994.1"/>
    </source>
</evidence>
<proteinExistence type="predicted"/>
<keyword evidence="3" id="KW-1185">Reference proteome</keyword>
<evidence type="ECO:0000313" key="3">
    <source>
        <dbReference type="Proteomes" id="UP000184603"/>
    </source>
</evidence>
<organism evidence="2 3">
    <name type="scientific">Desulfopila aestuarii DSM 18488</name>
    <dbReference type="NCBI Taxonomy" id="1121416"/>
    <lineage>
        <taxon>Bacteria</taxon>
        <taxon>Pseudomonadati</taxon>
        <taxon>Thermodesulfobacteriota</taxon>
        <taxon>Desulfobulbia</taxon>
        <taxon>Desulfobulbales</taxon>
        <taxon>Desulfocapsaceae</taxon>
        <taxon>Desulfopila</taxon>
    </lineage>
</organism>
<gene>
    <name evidence="2" type="ORF">SAMN02745220_04876</name>
</gene>
<sequence length="77" mass="8623">MKNKNEPCTASTAAPSNSSVSECPIGVCPFTADLIEAAIVRDAELEALKARMALIEKWWHALVNDIDRYIEDRQTRF</sequence>
<dbReference type="STRING" id="1121416.SAMN02745220_04876"/>
<dbReference type="AlphaFoldDB" id="A0A1M7YK49"/>
<dbReference type="Proteomes" id="UP000184603">
    <property type="component" value="Unassembled WGS sequence"/>
</dbReference>
<accession>A0A1M7YK49</accession>
<feature type="compositionally biased region" description="Polar residues" evidence="1">
    <location>
        <begin position="1"/>
        <end position="21"/>
    </location>
</feature>
<name>A0A1M7YK49_9BACT</name>
<reference evidence="2 3" key="1">
    <citation type="submission" date="2016-12" db="EMBL/GenBank/DDBJ databases">
        <authorList>
            <person name="Song W.-J."/>
            <person name="Kurnit D.M."/>
        </authorList>
    </citation>
    <scope>NUCLEOTIDE SEQUENCE [LARGE SCALE GENOMIC DNA]</scope>
    <source>
        <strain evidence="2 3">DSM 18488</strain>
    </source>
</reference>
<protein>
    <submittedName>
        <fullName evidence="2">Uncharacterized protein</fullName>
    </submittedName>
</protein>
<feature type="region of interest" description="Disordered" evidence="1">
    <location>
        <begin position="1"/>
        <end position="22"/>
    </location>
</feature>
<dbReference type="EMBL" id="FRFE01000044">
    <property type="protein sequence ID" value="SHO52994.1"/>
    <property type="molecule type" value="Genomic_DNA"/>
</dbReference>